<name>A0ABS8TN67_DATST</name>
<evidence type="ECO:0000313" key="3">
    <source>
        <dbReference type="Proteomes" id="UP000823775"/>
    </source>
</evidence>
<proteinExistence type="predicted"/>
<dbReference type="EMBL" id="JACEIK010001856">
    <property type="protein sequence ID" value="MCD7472658.1"/>
    <property type="molecule type" value="Genomic_DNA"/>
</dbReference>
<keyword evidence="3" id="KW-1185">Reference proteome</keyword>
<dbReference type="Proteomes" id="UP000823775">
    <property type="component" value="Unassembled WGS sequence"/>
</dbReference>
<protein>
    <submittedName>
        <fullName evidence="2">Uncharacterized protein</fullName>
    </submittedName>
</protein>
<accession>A0ABS8TN67</accession>
<reference evidence="2 3" key="1">
    <citation type="journal article" date="2021" name="BMC Genomics">
        <title>Datura genome reveals duplications of psychoactive alkaloid biosynthetic genes and high mutation rate following tissue culture.</title>
        <authorList>
            <person name="Rajewski A."/>
            <person name="Carter-House D."/>
            <person name="Stajich J."/>
            <person name="Litt A."/>
        </authorList>
    </citation>
    <scope>NUCLEOTIDE SEQUENCE [LARGE SCALE GENOMIC DNA]</scope>
    <source>
        <strain evidence="2">AR-01</strain>
    </source>
</reference>
<comment type="caution">
    <text evidence="2">The sequence shown here is derived from an EMBL/GenBank/DDBJ whole genome shotgun (WGS) entry which is preliminary data.</text>
</comment>
<feature type="region of interest" description="Disordered" evidence="1">
    <location>
        <begin position="1"/>
        <end position="37"/>
    </location>
</feature>
<organism evidence="2 3">
    <name type="scientific">Datura stramonium</name>
    <name type="common">Jimsonweed</name>
    <name type="synonym">Common thornapple</name>
    <dbReference type="NCBI Taxonomy" id="4076"/>
    <lineage>
        <taxon>Eukaryota</taxon>
        <taxon>Viridiplantae</taxon>
        <taxon>Streptophyta</taxon>
        <taxon>Embryophyta</taxon>
        <taxon>Tracheophyta</taxon>
        <taxon>Spermatophyta</taxon>
        <taxon>Magnoliopsida</taxon>
        <taxon>eudicotyledons</taxon>
        <taxon>Gunneridae</taxon>
        <taxon>Pentapetalae</taxon>
        <taxon>asterids</taxon>
        <taxon>lamiids</taxon>
        <taxon>Solanales</taxon>
        <taxon>Solanaceae</taxon>
        <taxon>Solanoideae</taxon>
        <taxon>Datureae</taxon>
        <taxon>Datura</taxon>
    </lineage>
</organism>
<gene>
    <name evidence="2" type="ORF">HAX54_013957</name>
</gene>
<evidence type="ECO:0000313" key="2">
    <source>
        <dbReference type="EMBL" id="MCD7472658.1"/>
    </source>
</evidence>
<sequence length="100" mass="10909">MQAQLCKGLASGRSEGSRRGAERANTSKRGAPGSTNRCTRRADVCTRIVGHRASGCFLTAYASRQDLRHLWLRLVQGLVLHGLSDAQCTRLTVLLPVFTI</sequence>
<evidence type="ECO:0000256" key="1">
    <source>
        <dbReference type="SAM" id="MobiDB-lite"/>
    </source>
</evidence>